<protein>
    <recommendedName>
        <fullName evidence="13">Ion transport domain-containing protein</fullName>
    </recommendedName>
</protein>
<keyword evidence="4 12" id="KW-0812">Transmembrane</keyword>
<feature type="transmembrane region" description="Helical" evidence="12">
    <location>
        <begin position="157"/>
        <end position="179"/>
    </location>
</feature>
<dbReference type="GO" id="GO:0001508">
    <property type="term" value="P:action potential"/>
    <property type="evidence" value="ECO:0007669"/>
    <property type="project" value="TreeGrafter"/>
</dbReference>
<feature type="transmembrane region" description="Helical" evidence="12">
    <location>
        <begin position="191"/>
        <end position="210"/>
    </location>
</feature>
<gene>
    <name evidence="14" type="ORF">METZ01_LOCUS53138</name>
</gene>
<keyword evidence="2" id="KW-0813">Transport</keyword>
<dbReference type="Pfam" id="PF00520">
    <property type="entry name" value="Ion_trans"/>
    <property type="match status" value="1"/>
</dbReference>
<accession>A0A381S9W7</accession>
<feature type="transmembrane region" description="Helical" evidence="12">
    <location>
        <begin position="92"/>
        <end position="113"/>
    </location>
</feature>
<evidence type="ECO:0000256" key="10">
    <source>
        <dbReference type="ARBA" id="ARBA00023136"/>
    </source>
</evidence>
<evidence type="ECO:0000256" key="11">
    <source>
        <dbReference type="ARBA" id="ARBA00023303"/>
    </source>
</evidence>
<dbReference type="PRINTS" id="PR00169">
    <property type="entry name" value="KCHANNEL"/>
</dbReference>
<dbReference type="PANTHER" id="PTHR11537:SF254">
    <property type="entry name" value="POTASSIUM VOLTAGE-GATED CHANNEL PROTEIN SHAB"/>
    <property type="match status" value="1"/>
</dbReference>
<keyword evidence="9" id="KW-0406">Ion transport</keyword>
<dbReference type="InterPro" id="IPR005821">
    <property type="entry name" value="Ion_trans_dom"/>
</dbReference>
<evidence type="ECO:0000256" key="4">
    <source>
        <dbReference type="ARBA" id="ARBA00022692"/>
    </source>
</evidence>
<feature type="transmembrane region" description="Helical" evidence="12">
    <location>
        <begin position="216"/>
        <end position="238"/>
    </location>
</feature>
<organism evidence="14">
    <name type="scientific">marine metagenome</name>
    <dbReference type="NCBI Taxonomy" id="408172"/>
    <lineage>
        <taxon>unclassified sequences</taxon>
        <taxon>metagenomes</taxon>
        <taxon>ecological metagenomes</taxon>
    </lineage>
</organism>
<feature type="domain" description="Ion transport" evidence="13">
    <location>
        <begin position="30"/>
        <end position="242"/>
    </location>
</feature>
<evidence type="ECO:0000256" key="2">
    <source>
        <dbReference type="ARBA" id="ARBA00022448"/>
    </source>
</evidence>
<evidence type="ECO:0000256" key="9">
    <source>
        <dbReference type="ARBA" id="ARBA00023065"/>
    </source>
</evidence>
<evidence type="ECO:0000256" key="7">
    <source>
        <dbReference type="ARBA" id="ARBA00022958"/>
    </source>
</evidence>
<feature type="transmembrane region" description="Helical" evidence="12">
    <location>
        <begin position="31"/>
        <end position="49"/>
    </location>
</feature>
<dbReference type="AlphaFoldDB" id="A0A381S9W7"/>
<dbReference type="Gene3D" id="1.20.120.350">
    <property type="entry name" value="Voltage-gated potassium channels. Chain C"/>
    <property type="match status" value="1"/>
</dbReference>
<keyword evidence="5" id="KW-0631">Potassium channel</keyword>
<evidence type="ECO:0000256" key="8">
    <source>
        <dbReference type="ARBA" id="ARBA00022989"/>
    </source>
</evidence>
<name>A0A381S9W7_9ZZZZ</name>
<dbReference type="EMBL" id="UINC01002785">
    <property type="protein sequence ID" value="SVA00284.1"/>
    <property type="molecule type" value="Genomic_DNA"/>
</dbReference>
<sequence>MTNHPSVMAIAPWRRRVHEIVFEADTIAGKLFDLSLIAAIIISVMAVMFDSVTSIHDRYGQQLMGLEWGFTILFTVEYVVRLISVQNVRRYATSFFGLVDLLAILPTYLSVLLPGSQSLLVIRALRLLRVFRVFKLGSYVKEGDFLLTALRASRVKITVFVSSILSIAVVVGSVLYLIEGEASGFTSIPRAMYWAIVTMTTVGYGDIAPATTLGQVAAAGLMILGYAIIAVPTGIVSVELAKLNPLSKVSTQACLVCSREGHGHDASYCKYCGSALYAEGESGSS</sequence>
<dbReference type="Gene3D" id="1.10.287.70">
    <property type="match status" value="1"/>
</dbReference>
<feature type="transmembrane region" description="Helical" evidence="12">
    <location>
        <begin position="61"/>
        <end position="80"/>
    </location>
</feature>
<keyword evidence="10 12" id="KW-0472">Membrane</keyword>
<keyword evidence="6" id="KW-0851">Voltage-gated channel</keyword>
<evidence type="ECO:0000256" key="5">
    <source>
        <dbReference type="ARBA" id="ARBA00022826"/>
    </source>
</evidence>
<evidence type="ECO:0000256" key="6">
    <source>
        <dbReference type="ARBA" id="ARBA00022882"/>
    </source>
</evidence>
<evidence type="ECO:0000256" key="12">
    <source>
        <dbReference type="SAM" id="Phobius"/>
    </source>
</evidence>
<evidence type="ECO:0000313" key="14">
    <source>
        <dbReference type="EMBL" id="SVA00284.1"/>
    </source>
</evidence>
<keyword evidence="8 12" id="KW-1133">Transmembrane helix</keyword>
<dbReference type="GO" id="GO:0005249">
    <property type="term" value="F:voltage-gated potassium channel activity"/>
    <property type="evidence" value="ECO:0007669"/>
    <property type="project" value="InterPro"/>
</dbReference>
<keyword evidence="7" id="KW-0630">Potassium</keyword>
<keyword evidence="3" id="KW-0633">Potassium transport</keyword>
<comment type="subcellular location">
    <subcellularLocation>
        <location evidence="1">Membrane</location>
        <topology evidence="1">Multi-pass membrane protein</topology>
    </subcellularLocation>
</comment>
<evidence type="ECO:0000256" key="3">
    <source>
        <dbReference type="ARBA" id="ARBA00022538"/>
    </source>
</evidence>
<dbReference type="PANTHER" id="PTHR11537">
    <property type="entry name" value="VOLTAGE-GATED POTASSIUM CHANNEL"/>
    <property type="match status" value="1"/>
</dbReference>
<reference evidence="14" key="1">
    <citation type="submission" date="2018-05" db="EMBL/GenBank/DDBJ databases">
        <authorList>
            <person name="Lanie J.A."/>
            <person name="Ng W.-L."/>
            <person name="Kazmierczak K.M."/>
            <person name="Andrzejewski T.M."/>
            <person name="Davidsen T.M."/>
            <person name="Wayne K.J."/>
            <person name="Tettelin H."/>
            <person name="Glass J.I."/>
            <person name="Rusch D."/>
            <person name="Podicherti R."/>
            <person name="Tsui H.-C.T."/>
            <person name="Winkler M.E."/>
        </authorList>
    </citation>
    <scope>NUCLEOTIDE SEQUENCE</scope>
</reference>
<proteinExistence type="predicted"/>
<dbReference type="InterPro" id="IPR028325">
    <property type="entry name" value="VG_K_chnl"/>
</dbReference>
<evidence type="ECO:0000256" key="1">
    <source>
        <dbReference type="ARBA" id="ARBA00004141"/>
    </source>
</evidence>
<dbReference type="GO" id="GO:0008076">
    <property type="term" value="C:voltage-gated potassium channel complex"/>
    <property type="evidence" value="ECO:0007669"/>
    <property type="project" value="InterPro"/>
</dbReference>
<dbReference type="SUPFAM" id="SSF81324">
    <property type="entry name" value="Voltage-gated potassium channels"/>
    <property type="match status" value="1"/>
</dbReference>
<dbReference type="InterPro" id="IPR027359">
    <property type="entry name" value="Volt_channel_dom_sf"/>
</dbReference>
<keyword evidence="11" id="KW-0407">Ion channel</keyword>
<evidence type="ECO:0000259" key="13">
    <source>
        <dbReference type="Pfam" id="PF00520"/>
    </source>
</evidence>